<dbReference type="Proteomes" id="UP000231259">
    <property type="component" value="Unassembled WGS sequence"/>
</dbReference>
<dbReference type="EMBL" id="AWWI01000186">
    <property type="protein sequence ID" value="PIL12394.1"/>
    <property type="molecule type" value="Genomic_DNA"/>
</dbReference>
<evidence type="ECO:0000313" key="2">
    <source>
        <dbReference type="Proteomes" id="UP000231259"/>
    </source>
</evidence>
<name>A0A2G8QSZ7_9RHOB</name>
<proteinExistence type="predicted"/>
<reference evidence="1 2" key="1">
    <citation type="submission" date="2013-09" db="EMBL/GenBank/DDBJ databases">
        <title>Genome sequencing of Phaeobacter antarcticus sp. nov. SM1211.</title>
        <authorList>
            <person name="Zhang X.-Y."/>
            <person name="Liu C."/>
            <person name="Chen X.-L."/>
            <person name="Xie B.-B."/>
            <person name="Qin Q.-L."/>
            <person name="Rong J.-C."/>
            <person name="Zhang Y.-Z."/>
        </authorList>
    </citation>
    <scope>NUCLEOTIDE SEQUENCE [LARGE SCALE GENOMIC DNA]</scope>
    <source>
        <strain evidence="1 2">SM1211</strain>
    </source>
</reference>
<protein>
    <submittedName>
        <fullName evidence="1">Uncharacterized protein</fullName>
    </submittedName>
</protein>
<sequence>MRMFRGICFLNLCKHALLERGHDLLMRKRRVPFGRAVFKSLLARIRIRMLR</sequence>
<gene>
    <name evidence="1" type="ORF">P775_28225</name>
</gene>
<accession>A0A2G8QSZ7</accession>
<comment type="caution">
    <text evidence="1">The sequence shown here is derived from an EMBL/GenBank/DDBJ whole genome shotgun (WGS) entry which is preliminary data.</text>
</comment>
<dbReference type="AlphaFoldDB" id="A0A2G8QSZ7"/>
<organism evidence="1 2">
    <name type="scientific">Puniceibacterium antarcticum</name>
    <dbReference type="NCBI Taxonomy" id="1206336"/>
    <lineage>
        <taxon>Bacteria</taxon>
        <taxon>Pseudomonadati</taxon>
        <taxon>Pseudomonadota</taxon>
        <taxon>Alphaproteobacteria</taxon>
        <taxon>Rhodobacterales</taxon>
        <taxon>Paracoccaceae</taxon>
        <taxon>Puniceibacterium</taxon>
    </lineage>
</organism>
<evidence type="ECO:0000313" key="1">
    <source>
        <dbReference type="EMBL" id="PIL12394.1"/>
    </source>
</evidence>
<keyword evidence="2" id="KW-1185">Reference proteome</keyword>